<accession>A0ABZ3F397</accession>
<reference evidence="1 2" key="1">
    <citation type="submission" date="2024-02" db="EMBL/GenBank/DDBJ databases">
        <title>Genome and pathogenicity analysis of Helicobacter mastomyrinus isolated from mice.</title>
        <authorList>
            <person name="Zhu L."/>
        </authorList>
    </citation>
    <scope>NUCLEOTIDE SEQUENCE [LARGE SCALE GENOMIC DNA]</scope>
    <source>
        <strain evidence="1 2">Hm-17</strain>
    </source>
</reference>
<proteinExistence type="predicted"/>
<dbReference type="Proteomes" id="UP001434737">
    <property type="component" value="Chromosome"/>
</dbReference>
<dbReference type="EMBL" id="CP145316">
    <property type="protein sequence ID" value="XAM17639.1"/>
    <property type="molecule type" value="Genomic_DNA"/>
</dbReference>
<sequence length="328" mass="39016">MNTRGDITLIKAFLLRHGHTEQELENLERDEMINLYEKDTRTQTLNFLHFIDEDSYAVKSTLDEADIGDLKTQVRENADNTFMLIELIREGFNHFSYSDIADILTMNVKNISVHKLQRILRIAYREFQETLLDRIAKHLKGMPIEEYKTILNFYEKNRDDIARLKKTIAELTDETKRRQIVDMARLKLLVIKDFMPKNIFNETYKEYLNNIPEKLNLVAEIRQLTGMYSKNHLKNIPYEELEILKERILEDKRRDERDQKVYAQYIQMLEESMYGSDEQEFSSACIKIITTSNQAQLAMVMDYLSAKNPVFLNRFHSLLRDFKKNLKH</sequence>
<gene>
    <name evidence="1" type="ORF">V3I05_08085</name>
</gene>
<evidence type="ECO:0008006" key="3">
    <source>
        <dbReference type="Google" id="ProtNLM"/>
    </source>
</evidence>
<keyword evidence="2" id="KW-1185">Reference proteome</keyword>
<evidence type="ECO:0000313" key="2">
    <source>
        <dbReference type="Proteomes" id="UP001434737"/>
    </source>
</evidence>
<evidence type="ECO:0000313" key="1">
    <source>
        <dbReference type="EMBL" id="XAM17639.1"/>
    </source>
</evidence>
<organism evidence="1 2">
    <name type="scientific">Helicobacter mastomyrinus</name>
    <dbReference type="NCBI Taxonomy" id="287948"/>
    <lineage>
        <taxon>Bacteria</taxon>
        <taxon>Pseudomonadati</taxon>
        <taxon>Campylobacterota</taxon>
        <taxon>Epsilonproteobacteria</taxon>
        <taxon>Campylobacterales</taxon>
        <taxon>Helicobacteraceae</taxon>
        <taxon>Helicobacter</taxon>
    </lineage>
</organism>
<name>A0ABZ3F397_9HELI</name>
<dbReference type="RefSeq" id="WP_343353281.1">
    <property type="nucleotide sequence ID" value="NZ_CP145316.1"/>
</dbReference>
<protein>
    <recommendedName>
        <fullName evidence="3">DUF3944 domain-containing protein</fullName>
    </recommendedName>
</protein>